<evidence type="ECO:0000256" key="1">
    <source>
        <dbReference type="ARBA" id="ARBA00004651"/>
    </source>
</evidence>
<dbReference type="SMART" id="SM00382">
    <property type="entry name" value="AAA"/>
    <property type="match status" value="1"/>
</dbReference>
<evidence type="ECO:0000256" key="7">
    <source>
        <dbReference type="SAM" id="Phobius"/>
    </source>
</evidence>
<dbReference type="Gene3D" id="1.20.1560.10">
    <property type="entry name" value="ABC transporter type 1, transmembrane domain"/>
    <property type="match status" value="1"/>
</dbReference>
<dbReference type="Proteomes" id="UP001595823">
    <property type="component" value="Unassembled WGS sequence"/>
</dbReference>
<evidence type="ECO:0000256" key="2">
    <source>
        <dbReference type="ARBA" id="ARBA00022692"/>
    </source>
</evidence>
<accession>A0ABV8U3Y2</accession>
<reference evidence="11" key="1">
    <citation type="journal article" date="2019" name="Int. J. Syst. Evol. Microbiol.">
        <title>The Global Catalogue of Microorganisms (GCM) 10K type strain sequencing project: providing services to taxonomists for standard genome sequencing and annotation.</title>
        <authorList>
            <consortium name="The Broad Institute Genomics Platform"/>
            <consortium name="The Broad Institute Genome Sequencing Center for Infectious Disease"/>
            <person name="Wu L."/>
            <person name="Ma J."/>
        </authorList>
    </citation>
    <scope>NUCLEOTIDE SEQUENCE [LARGE SCALE GENOMIC DNA]</scope>
    <source>
        <strain evidence="11">IBRC-M 10908</strain>
    </source>
</reference>
<dbReference type="PANTHER" id="PTHR43394">
    <property type="entry name" value="ATP-DEPENDENT PERMEASE MDL1, MITOCHONDRIAL"/>
    <property type="match status" value="1"/>
</dbReference>
<evidence type="ECO:0000259" key="9">
    <source>
        <dbReference type="PROSITE" id="PS50929"/>
    </source>
</evidence>
<feature type="transmembrane region" description="Helical" evidence="7">
    <location>
        <begin position="29"/>
        <end position="51"/>
    </location>
</feature>
<gene>
    <name evidence="10" type="ORF">ACFPET_21790</name>
</gene>
<evidence type="ECO:0000256" key="5">
    <source>
        <dbReference type="ARBA" id="ARBA00022989"/>
    </source>
</evidence>
<name>A0ABV8U3Y2_9ACTN</name>
<comment type="subcellular location">
    <subcellularLocation>
        <location evidence="1">Cell membrane</location>
        <topology evidence="1">Multi-pass membrane protein</topology>
    </subcellularLocation>
</comment>
<evidence type="ECO:0000256" key="3">
    <source>
        <dbReference type="ARBA" id="ARBA00022741"/>
    </source>
</evidence>
<dbReference type="InterPro" id="IPR003439">
    <property type="entry name" value="ABC_transporter-like_ATP-bd"/>
</dbReference>
<dbReference type="SUPFAM" id="SSF52540">
    <property type="entry name" value="P-loop containing nucleoside triphosphate hydrolases"/>
    <property type="match status" value="1"/>
</dbReference>
<keyword evidence="5 7" id="KW-1133">Transmembrane helix</keyword>
<dbReference type="RefSeq" id="WP_380625211.1">
    <property type="nucleotide sequence ID" value="NZ_JBHSDK010000061.1"/>
</dbReference>
<keyword evidence="2 7" id="KW-0812">Transmembrane</keyword>
<dbReference type="GO" id="GO:0005524">
    <property type="term" value="F:ATP binding"/>
    <property type="evidence" value="ECO:0007669"/>
    <property type="project" value="UniProtKB-KW"/>
</dbReference>
<sequence>MSTEKRLPVADRRQTRRAFWRAFRQEKGLVAVAFLFNALSTGAAIVAPLYLGYIVDDIAAGASMSTVDDKAVVLLASIAVSAVFTWLGTWALGMLGERISAYLRERFIDSSLALPLSVAEAGGTGDLLTRTVNDVPLVAFLFRDGLNRVAFNGMKAAAYLGAMLWLSPLLTLCLLASVPISWAGMRWYLKRARDGYLKERASEAEVSEVLTGTAEGARTTESYGLQRRRTAVAEESVGNFYRANRYTLYLRSWMFPTLDASYPLSTAAVLLLGGYLYFQGSVSLGVVATCAILSRQISYPIDSILMWIEGLQKAFAALSRVEGVLVMSEDEPEYGRPLPSEGTVEIAGAHYAYGDGPDVVSDVTMSIAAGEHLAVIGPSGAGKSTLARLVAGIDHPRAGEIRVGGTDLAEMPMSARRRLVTLVTQDNHVFHTSIRDNLRLAAPHAGDDDLKEALATVGAEWFDDMPDGLDTVVGGTERELDAAAAQHLSLARVVLADPVVVILDEATSMLNPQSARTAEQSLGQVLEGRTVIAIAHRLHTAHDADRIAVMEEGRLTEIGTHDELLEREGAYSSLWHTWLGDRAAV</sequence>
<dbReference type="PROSITE" id="PS50893">
    <property type="entry name" value="ABC_TRANSPORTER_2"/>
    <property type="match status" value="1"/>
</dbReference>
<protein>
    <submittedName>
        <fullName evidence="10">ABC transporter ATP-binding protein</fullName>
    </submittedName>
</protein>
<dbReference type="Pfam" id="PF00664">
    <property type="entry name" value="ABC_membrane"/>
    <property type="match status" value="1"/>
</dbReference>
<keyword evidence="3" id="KW-0547">Nucleotide-binding</keyword>
<feature type="domain" description="ABC transmembrane type-1" evidence="9">
    <location>
        <begin position="31"/>
        <end position="313"/>
    </location>
</feature>
<dbReference type="InterPro" id="IPR039421">
    <property type="entry name" value="Type_1_exporter"/>
</dbReference>
<dbReference type="InterPro" id="IPR036640">
    <property type="entry name" value="ABC1_TM_sf"/>
</dbReference>
<dbReference type="InterPro" id="IPR011527">
    <property type="entry name" value="ABC1_TM_dom"/>
</dbReference>
<dbReference type="PANTHER" id="PTHR43394:SF1">
    <property type="entry name" value="ATP-BINDING CASSETTE SUB-FAMILY B MEMBER 10, MITOCHONDRIAL"/>
    <property type="match status" value="1"/>
</dbReference>
<evidence type="ECO:0000259" key="8">
    <source>
        <dbReference type="PROSITE" id="PS50893"/>
    </source>
</evidence>
<proteinExistence type="predicted"/>
<keyword evidence="11" id="KW-1185">Reference proteome</keyword>
<organism evidence="10 11">
    <name type="scientific">Salininema proteolyticum</name>
    <dbReference type="NCBI Taxonomy" id="1607685"/>
    <lineage>
        <taxon>Bacteria</taxon>
        <taxon>Bacillati</taxon>
        <taxon>Actinomycetota</taxon>
        <taxon>Actinomycetes</taxon>
        <taxon>Glycomycetales</taxon>
        <taxon>Glycomycetaceae</taxon>
        <taxon>Salininema</taxon>
    </lineage>
</organism>
<dbReference type="CDD" id="cd07346">
    <property type="entry name" value="ABC_6TM_exporters"/>
    <property type="match status" value="1"/>
</dbReference>
<dbReference type="Pfam" id="PF00005">
    <property type="entry name" value="ABC_tran"/>
    <property type="match status" value="1"/>
</dbReference>
<keyword evidence="4 10" id="KW-0067">ATP-binding</keyword>
<dbReference type="InterPro" id="IPR003593">
    <property type="entry name" value="AAA+_ATPase"/>
</dbReference>
<feature type="domain" description="ABC transporter" evidence="8">
    <location>
        <begin position="344"/>
        <end position="577"/>
    </location>
</feature>
<dbReference type="InterPro" id="IPR027417">
    <property type="entry name" value="P-loop_NTPase"/>
</dbReference>
<keyword evidence="6 7" id="KW-0472">Membrane</keyword>
<evidence type="ECO:0000256" key="6">
    <source>
        <dbReference type="ARBA" id="ARBA00023136"/>
    </source>
</evidence>
<dbReference type="SUPFAM" id="SSF90123">
    <property type="entry name" value="ABC transporter transmembrane region"/>
    <property type="match status" value="1"/>
</dbReference>
<dbReference type="PROSITE" id="PS50929">
    <property type="entry name" value="ABC_TM1F"/>
    <property type="match status" value="1"/>
</dbReference>
<feature type="transmembrane region" description="Helical" evidence="7">
    <location>
        <begin position="71"/>
        <end position="96"/>
    </location>
</feature>
<evidence type="ECO:0000256" key="4">
    <source>
        <dbReference type="ARBA" id="ARBA00022840"/>
    </source>
</evidence>
<evidence type="ECO:0000313" key="11">
    <source>
        <dbReference type="Proteomes" id="UP001595823"/>
    </source>
</evidence>
<feature type="transmembrane region" description="Helical" evidence="7">
    <location>
        <begin position="156"/>
        <end position="182"/>
    </location>
</feature>
<dbReference type="EMBL" id="JBHSDK010000061">
    <property type="protein sequence ID" value="MFC4337831.1"/>
    <property type="molecule type" value="Genomic_DNA"/>
</dbReference>
<evidence type="ECO:0000313" key="10">
    <source>
        <dbReference type="EMBL" id="MFC4337831.1"/>
    </source>
</evidence>
<dbReference type="Gene3D" id="3.40.50.300">
    <property type="entry name" value="P-loop containing nucleotide triphosphate hydrolases"/>
    <property type="match status" value="1"/>
</dbReference>
<comment type="caution">
    <text evidence="10">The sequence shown here is derived from an EMBL/GenBank/DDBJ whole genome shotgun (WGS) entry which is preliminary data.</text>
</comment>